<reference evidence="9" key="1">
    <citation type="submission" date="2022-01" db="EMBL/GenBank/DDBJ databases">
        <authorList>
            <person name="King R."/>
        </authorList>
    </citation>
    <scope>NUCLEOTIDE SEQUENCE</scope>
</reference>
<feature type="region of interest" description="Disordered" evidence="8">
    <location>
        <begin position="1"/>
        <end position="100"/>
    </location>
</feature>
<evidence type="ECO:0000256" key="2">
    <source>
        <dbReference type="ARBA" id="ARBA00006661"/>
    </source>
</evidence>
<dbReference type="PANTHER" id="PTHR21541:SF3">
    <property type="entry name" value="STRUCTURE-SPECIFIC ENDONUCLEASE SUBUNIT SLX4"/>
    <property type="match status" value="1"/>
</dbReference>
<evidence type="ECO:0000256" key="6">
    <source>
        <dbReference type="ARBA" id="ARBA00023242"/>
    </source>
</evidence>
<protein>
    <recommendedName>
        <fullName evidence="7">Structure-specific endonuclease subunit SLX4</fullName>
    </recommendedName>
</protein>
<keyword evidence="10" id="KW-1185">Reference proteome</keyword>
<evidence type="ECO:0000256" key="3">
    <source>
        <dbReference type="ARBA" id="ARBA00022763"/>
    </source>
</evidence>
<feature type="compositionally biased region" description="Basic residues" evidence="8">
    <location>
        <begin position="1"/>
        <end position="11"/>
    </location>
</feature>
<evidence type="ECO:0000256" key="4">
    <source>
        <dbReference type="ARBA" id="ARBA00023172"/>
    </source>
</evidence>
<feature type="region of interest" description="Disordered" evidence="8">
    <location>
        <begin position="376"/>
        <end position="397"/>
    </location>
</feature>
<dbReference type="GO" id="GO:0000712">
    <property type="term" value="P:resolution of meiotic recombination intermediates"/>
    <property type="evidence" value="ECO:0007669"/>
    <property type="project" value="TreeGrafter"/>
</dbReference>
<evidence type="ECO:0000256" key="7">
    <source>
        <dbReference type="ARBA" id="ARBA00029496"/>
    </source>
</evidence>
<keyword evidence="5" id="KW-0234">DNA repair</keyword>
<dbReference type="PANTHER" id="PTHR21541">
    <property type="entry name" value="BTB POZ DOMAIN CONTAINING 12"/>
    <property type="match status" value="1"/>
</dbReference>
<feature type="region of interest" description="Disordered" evidence="8">
    <location>
        <begin position="841"/>
        <end position="896"/>
    </location>
</feature>
<feature type="compositionally biased region" description="Low complexity" evidence="8">
    <location>
        <begin position="468"/>
        <end position="484"/>
    </location>
</feature>
<evidence type="ECO:0000256" key="1">
    <source>
        <dbReference type="ARBA" id="ARBA00004123"/>
    </source>
</evidence>
<accession>A0A9P0GD20</accession>
<comment type="subcellular location">
    <subcellularLocation>
        <location evidence="1">Nucleus</location>
    </subcellularLocation>
</comment>
<keyword evidence="6" id="KW-0539">Nucleus</keyword>
<dbReference type="GO" id="GO:0033557">
    <property type="term" value="C:Slx1-Slx4 complex"/>
    <property type="evidence" value="ECO:0007669"/>
    <property type="project" value="InterPro"/>
</dbReference>
<feature type="compositionally biased region" description="Polar residues" evidence="8">
    <location>
        <begin position="380"/>
        <end position="397"/>
    </location>
</feature>
<sequence>MLQKLRNHGSSKKLDQGQISKKDGAQVHKIPGSSSHSDSPFKKNLGALKRFSLENDGEDDFSSPIRIKKPIAKPLKKQPTKKATSKKSSSRKTSNPVMKRTKDNFKNLDVHPEHLQMALALSKSTFEQEYPESESGDKEEDLPTFLFPQQIPRVTTFLEKYGFKSNKNKLYPEHSKVNLEETKVSKNSKFRFLTPALYKRTKEDRESLINKKVSLIIDRHIQTVPINRDILEETNSEELEKYLSHKKCWNLNCTMDTNELIVQSLNLSPSKQTMGCLLRNWDEIAGRDKSPEKFLGSPEKSSSSCDKFKENDQATKELDCTVTTENSSSDCDNSVLEKEIRQCLSPDLFDDDDDLEYTESFNTTPKAIGKNYQVEKLPSASKSQPVSEIPHSLSTAEDSVEASSKSLTKMFKSLSQSSVMAGTSTTEEFKASFIDAFNPAEEINKTAKHVSSESETIFKKRSPKHSKVVSSETTSSISSKSPSKYRPVSPCISFKSQTKISSSQSSPTKVNTQSPTRSKEKSTETSIYSTSSISSRFHTEIISPSSSIIDLSQGSSSNDSFKMITEITNLCNKPKTQKFESETFGSYSGTSSRTNSFATIEKDSNGIEYFESFYDPTEECVGMRNSFVDLISSDEDDRPNKTTDVSSRKSYKYKEKLVETENAGIEFENVDKVDKDSSTRLSLITKHSTFDSGNISLDYNHTTSLNVTDYVMDVLNSQDDTDNRVESVNQSLSSCSQESIEILSDEELNYSSRFSAQCKNANLYDLDNFDDCIGADFADEDIETIHSKLKNKYSQKTEISAERVEINNETLKIPTNDTIKKNPSAANNKNDKSNLIIEEIPLISSPKQTKPKEDVPHTSSNLDRASIEEISLISTPKQTKPNEDVPHTSSNLDTPNNNIIIKTSNITPMLDYDAMDTPNVRKELDKFGIKPVKRRRGVELLKYIYESTHPLVDIEDLRNLHKEKNEARPVKKRKLGDVFDSQKVDGIKIVGNELIKNENEDDFLFERKVSKKILSCHIPLQIAWYNFLCCNPDLKENILLYEPIQLEVVHSMLKEQSGCNFHIEELITFLDRKCITFRTKNRKYRKRQKVDSRK</sequence>
<dbReference type="OrthoDB" id="5576441at2759"/>
<evidence type="ECO:0000313" key="10">
    <source>
        <dbReference type="Proteomes" id="UP001153636"/>
    </source>
</evidence>
<organism evidence="9 10">
    <name type="scientific">Psylliodes chrysocephalus</name>
    <dbReference type="NCBI Taxonomy" id="3402493"/>
    <lineage>
        <taxon>Eukaryota</taxon>
        <taxon>Metazoa</taxon>
        <taxon>Ecdysozoa</taxon>
        <taxon>Arthropoda</taxon>
        <taxon>Hexapoda</taxon>
        <taxon>Insecta</taxon>
        <taxon>Pterygota</taxon>
        <taxon>Neoptera</taxon>
        <taxon>Endopterygota</taxon>
        <taxon>Coleoptera</taxon>
        <taxon>Polyphaga</taxon>
        <taxon>Cucujiformia</taxon>
        <taxon>Chrysomeloidea</taxon>
        <taxon>Chrysomelidae</taxon>
        <taxon>Galerucinae</taxon>
        <taxon>Alticini</taxon>
        <taxon>Psylliodes</taxon>
    </lineage>
</organism>
<feature type="compositionally biased region" description="Low complexity" evidence="8">
    <location>
        <begin position="492"/>
        <end position="506"/>
    </location>
</feature>
<feature type="compositionally biased region" description="Polar residues" evidence="8">
    <location>
        <begin position="507"/>
        <end position="516"/>
    </location>
</feature>
<feature type="region of interest" description="Disordered" evidence="8">
    <location>
        <begin position="289"/>
        <end position="308"/>
    </location>
</feature>
<keyword evidence="3" id="KW-0227">DNA damage</keyword>
<feature type="compositionally biased region" description="Basic residues" evidence="8">
    <location>
        <begin position="66"/>
        <end position="90"/>
    </location>
</feature>
<name>A0A9P0GD20_9CUCU</name>
<dbReference type="GO" id="GO:0006281">
    <property type="term" value="P:DNA repair"/>
    <property type="evidence" value="ECO:0007669"/>
    <property type="project" value="UniProtKB-KW"/>
</dbReference>
<feature type="region of interest" description="Disordered" evidence="8">
    <location>
        <begin position="447"/>
        <end position="529"/>
    </location>
</feature>
<dbReference type="InterPro" id="IPR018574">
    <property type="entry name" value="Structure-sp_endonuc_su_Slx4"/>
</dbReference>
<feature type="compositionally biased region" description="Basic and acidic residues" evidence="8">
    <location>
        <begin position="447"/>
        <end position="458"/>
    </location>
</feature>
<feature type="compositionally biased region" description="Basic and acidic residues" evidence="8">
    <location>
        <begin position="12"/>
        <end position="26"/>
    </location>
</feature>
<dbReference type="EMBL" id="OV651817">
    <property type="protein sequence ID" value="CAH1111244.1"/>
    <property type="molecule type" value="Genomic_DNA"/>
</dbReference>
<gene>
    <name evidence="9" type="ORF">PSYICH_LOCUS11141</name>
</gene>
<proteinExistence type="inferred from homology"/>
<dbReference type="AlphaFoldDB" id="A0A9P0GD20"/>
<keyword evidence="4" id="KW-0233">DNA recombination</keyword>
<comment type="similarity">
    <text evidence="2">Belongs to the SLX4 family.</text>
</comment>
<evidence type="ECO:0000313" key="9">
    <source>
        <dbReference type="EMBL" id="CAH1111244.1"/>
    </source>
</evidence>
<dbReference type="CDD" id="cd22999">
    <property type="entry name" value="SAP_SLX4"/>
    <property type="match status" value="1"/>
</dbReference>
<dbReference type="Proteomes" id="UP001153636">
    <property type="component" value="Chromosome 5"/>
</dbReference>
<evidence type="ECO:0000256" key="5">
    <source>
        <dbReference type="ARBA" id="ARBA00023204"/>
    </source>
</evidence>
<dbReference type="GO" id="GO:0006260">
    <property type="term" value="P:DNA replication"/>
    <property type="evidence" value="ECO:0007669"/>
    <property type="project" value="InterPro"/>
</dbReference>
<dbReference type="Pfam" id="PF09494">
    <property type="entry name" value="Slx4"/>
    <property type="match status" value="1"/>
</dbReference>
<evidence type="ECO:0000256" key="8">
    <source>
        <dbReference type="SAM" id="MobiDB-lite"/>
    </source>
</evidence>